<keyword evidence="2" id="KW-0479">Metal-binding</keyword>
<keyword evidence="7" id="KW-1185">Reference proteome</keyword>
<dbReference type="GO" id="GO:0003676">
    <property type="term" value="F:nucleic acid binding"/>
    <property type="evidence" value="ECO:0007669"/>
    <property type="project" value="InterPro"/>
</dbReference>
<dbReference type="PANTHER" id="PTHR37984">
    <property type="entry name" value="PROTEIN CBG26694"/>
    <property type="match status" value="1"/>
</dbReference>
<dbReference type="Proteomes" id="UP000285301">
    <property type="component" value="Unassembled WGS sequence"/>
</dbReference>
<dbReference type="InterPro" id="IPR001878">
    <property type="entry name" value="Znf_CCHC"/>
</dbReference>
<evidence type="ECO:0000313" key="7">
    <source>
        <dbReference type="Proteomes" id="UP000285301"/>
    </source>
</evidence>
<dbReference type="GO" id="GO:0008270">
    <property type="term" value="F:zinc ion binding"/>
    <property type="evidence" value="ECO:0007669"/>
    <property type="project" value="UniProtKB-KW"/>
</dbReference>
<dbReference type="Gene3D" id="3.30.70.270">
    <property type="match status" value="1"/>
</dbReference>
<evidence type="ECO:0000256" key="1">
    <source>
        <dbReference type="ARBA" id="ARBA00022801"/>
    </source>
</evidence>
<feature type="domain" description="CCHC-type" evidence="3">
    <location>
        <begin position="36"/>
        <end position="51"/>
    </location>
</feature>
<dbReference type="GO" id="GO:0071897">
    <property type="term" value="P:DNA biosynthetic process"/>
    <property type="evidence" value="ECO:0007669"/>
    <property type="project" value="UniProtKB-ARBA"/>
</dbReference>
<sequence length="356" mass="39977">AAEEAEKGAHQIRNGSEVEVKSVMHKVNKLPKDGKKCFVCNKTGHFAKDCKVKSRKCFNCGKEGHFANSCRVKKPKGSGTVGRVNNQKVDRFEEVFMVPLKVNGVNVKLELDTGASKTLVSEEFWRNKLGSPKLKSSSTSLRTYCGTVLKTLGEVEVNVEYGRQKATLPLVVIKGNGTALFGRNWMSDLKLDFEVLTCNSVRTDSRLADLLKKYQDLFKDELGTVKGFEAKIVLREEAKPKFCKARQIPLALKNKVEKELERLEKAEIIEKVSYSDWASPIVVVPKPDGSVRICGDFKQTVNPQLHIEQYPLPKPDDVMLSLAGGQRFSNLDMRDAYFQLKLDEESKKYCVINTPK</sequence>
<dbReference type="InterPro" id="IPR001995">
    <property type="entry name" value="Peptidase_A2_cat"/>
</dbReference>
<evidence type="ECO:0000259" key="5">
    <source>
        <dbReference type="PROSITE" id="PS50878"/>
    </source>
</evidence>
<proteinExistence type="predicted"/>
<dbReference type="InterPro" id="IPR036875">
    <property type="entry name" value="Znf_CCHC_sf"/>
</dbReference>
<gene>
    <name evidence="6" type="ORF">B4U79_13970</name>
</gene>
<dbReference type="GO" id="GO:0004190">
    <property type="term" value="F:aspartic-type endopeptidase activity"/>
    <property type="evidence" value="ECO:0007669"/>
    <property type="project" value="InterPro"/>
</dbReference>
<keyword evidence="2" id="KW-0862">Zinc</keyword>
<name>A0A443Q643_9ACAR</name>
<feature type="domain" description="CCHC-type" evidence="3">
    <location>
        <begin position="55"/>
        <end position="71"/>
    </location>
</feature>
<dbReference type="OrthoDB" id="6512428at2759"/>
<dbReference type="InterPro" id="IPR043502">
    <property type="entry name" value="DNA/RNA_pol_sf"/>
</dbReference>
<evidence type="ECO:0000313" key="6">
    <source>
        <dbReference type="EMBL" id="RWR98496.1"/>
    </source>
</evidence>
<feature type="non-terminal residue" evidence="6">
    <location>
        <position position="1"/>
    </location>
</feature>
<evidence type="ECO:0000256" key="2">
    <source>
        <dbReference type="PROSITE-ProRule" id="PRU00047"/>
    </source>
</evidence>
<dbReference type="STRING" id="1965070.A0A443Q643"/>
<evidence type="ECO:0000259" key="4">
    <source>
        <dbReference type="PROSITE" id="PS50175"/>
    </source>
</evidence>
<dbReference type="SUPFAM" id="SSF57756">
    <property type="entry name" value="Retrovirus zinc finger-like domains"/>
    <property type="match status" value="1"/>
</dbReference>
<dbReference type="Gene3D" id="3.10.10.10">
    <property type="entry name" value="HIV Type 1 Reverse Transcriptase, subunit A, domain 1"/>
    <property type="match status" value="1"/>
</dbReference>
<dbReference type="GO" id="GO:0006508">
    <property type="term" value="P:proteolysis"/>
    <property type="evidence" value="ECO:0007669"/>
    <property type="project" value="InterPro"/>
</dbReference>
<dbReference type="InterPro" id="IPR000477">
    <property type="entry name" value="RT_dom"/>
</dbReference>
<feature type="domain" description="Reverse transcriptase" evidence="5">
    <location>
        <begin position="265"/>
        <end position="356"/>
    </location>
</feature>
<accession>A0A443Q643</accession>
<dbReference type="AlphaFoldDB" id="A0A443Q643"/>
<comment type="caution">
    <text evidence="6">The sequence shown here is derived from an EMBL/GenBank/DDBJ whole genome shotgun (WGS) entry which is preliminary data.</text>
</comment>
<dbReference type="InterPro" id="IPR043128">
    <property type="entry name" value="Rev_trsase/Diguanyl_cyclase"/>
</dbReference>
<keyword evidence="2" id="KW-0863">Zinc-finger</keyword>
<feature type="domain" description="Peptidase A2" evidence="4">
    <location>
        <begin position="107"/>
        <end position="185"/>
    </location>
</feature>
<dbReference type="EMBL" id="NCKU01021471">
    <property type="protein sequence ID" value="RWR98496.1"/>
    <property type="molecule type" value="Genomic_DNA"/>
</dbReference>
<dbReference type="SMART" id="SM00343">
    <property type="entry name" value="ZnF_C2HC"/>
    <property type="match status" value="2"/>
</dbReference>
<dbReference type="PROSITE" id="PS50175">
    <property type="entry name" value="ASP_PROT_RETROV"/>
    <property type="match status" value="1"/>
</dbReference>
<dbReference type="Gene3D" id="2.40.70.10">
    <property type="entry name" value="Acid Proteases"/>
    <property type="match status" value="1"/>
</dbReference>
<dbReference type="Gene3D" id="4.10.60.10">
    <property type="entry name" value="Zinc finger, CCHC-type"/>
    <property type="match status" value="2"/>
</dbReference>
<organism evidence="6 7">
    <name type="scientific">Dinothrombium tinctorium</name>
    <dbReference type="NCBI Taxonomy" id="1965070"/>
    <lineage>
        <taxon>Eukaryota</taxon>
        <taxon>Metazoa</taxon>
        <taxon>Ecdysozoa</taxon>
        <taxon>Arthropoda</taxon>
        <taxon>Chelicerata</taxon>
        <taxon>Arachnida</taxon>
        <taxon>Acari</taxon>
        <taxon>Acariformes</taxon>
        <taxon>Trombidiformes</taxon>
        <taxon>Prostigmata</taxon>
        <taxon>Anystina</taxon>
        <taxon>Parasitengona</taxon>
        <taxon>Trombidioidea</taxon>
        <taxon>Trombidiidae</taxon>
        <taxon>Dinothrombium</taxon>
    </lineage>
</organism>
<keyword evidence="1" id="KW-0378">Hydrolase</keyword>
<reference evidence="6 7" key="1">
    <citation type="journal article" date="2018" name="Gigascience">
        <title>Genomes of trombidid mites reveal novel predicted allergens and laterally-transferred genes associated with secondary metabolism.</title>
        <authorList>
            <person name="Dong X."/>
            <person name="Chaisiri K."/>
            <person name="Xia D."/>
            <person name="Armstrong S.D."/>
            <person name="Fang Y."/>
            <person name="Donnelly M.J."/>
            <person name="Kadowaki T."/>
            <person name="McGarry J.W."/>
            <person name="Darby A.C."/>
            <person name="Makepeace B.L."/>
        </authorList>
    </citation>
    <scope>NUCLEOTIDE SEQUENCE [LARGE SCALE GENOMIC DNA]</scope>
    <source>
        <strain evidence="6">UoL-WK</strain>
    </source>
</reference>
<dbReference type="InterPro" id="IPR021109">
    <property type="entry name" value="Peptidase_aspartic_dom_sf"/>
</dbReference>
<dbReference type="PROSITE" id="PS50158">
    <property type="entry name" value="ZF_CCHC"/>
    <property type="match status" value="2"/>
</dbReference>
<dbReference type="SUPFAM" id="SSF56672">
    <property type="entry name" value="DNA/RNA polymerases"/>
    <property type="match status" value="1"/>
</dbReference>
<dbReference type="Pfam" id="PF00098">
    <property type="entry name" value="zf-CCHC"/>
    <property type="match status" value="2"/>
</dbReference>
<dbReference type="InterPro" id="IPR050951">
    <property type="entry name" value="Retrovirus_Pol_polyprotein"/>
</dbReference>
<evidence type="ECO:0000259" key="3">
    <source>
        <dbReference type="PROSITE" id="PS50158"/>
    </source>
</evidence>
<dbReference type="Pfam" id="PF13975">
    <property type="entry name" value="gag-asp_proteas"/>
    <property type="match status" value="1"/>
</dbReference>
<dbReference type="PROSITE" id="PS50878">
    <property type="entry name" value="RT_POL"/>
    <property type="match status" value="1"/>
</dbReference>
<feature type="non-terminal residue" evidence="6">
    <location>
        <position position="356"/>
    </location>
</feature>
<dbReference type="PANTHER" id="PTHR37984:SF13">
    <property type="entry name" value="RIBONUCLEASE H"/>
    <property type="match status" value="1"/>
</dbReference>
<protein>
    <submittedName>
        <fullName evidence="6">Uncharacterized protein</fullName>
    </submittedName>
</protein>
<dbReference type="SUPFAM" id="SSF50630">
    <property type="entry name" value="Acid proteases"/>
    <property type="match status" value="1"/>
</dbReference>